<dbReference type="PANTHER" id="PTHR45737">
    <property type="entry name" value="VON WILLEBRAND FACTOR A DOMAIN-CONTAINING PROTEIN 5A"/>
    <property type="match status" value="1"/>
</dbReference>
<evidence type="ECO:0000313" key="5">
    <source>
        <dbReference type="Proteomes" id="UP000663828"/>
    </source>
</evidence>
<dbReference type="InterPro" id="IPR002035">
    <property type="entry name" value="VWF_A"/>
</dbReference>
<dbReference type="PROSITE" id="PS50234">
    <property type="entry name" value="VWFA"/>
    <property type="match status" value="1"/>
</dbReference>
<accession>A0A815WLC1</accession>
<dbReference type="EMBL" id="CAJNOJ010000693">
    <property type="protein sequence ID" value="CAF1510881.1"/>
    <property type="molecule type" value="Genomic_DNA"/>
</dbReference>
<proteinExistence type="predicted"/>
<dbReference type="PROSITE" id="PS51468">
    <property type="entry name" value="VIT"/>
    <property type="match status" value="1"/>
</dbReference>
<organism evidence="4 5">
    <name type="scientific">Adineta ricciae</name>
    <name type="common">Rotifer</name>
    <dbReference type="NCBI Taxonomy" id="249248"/>
    <lineage>
        <taxon>Eukaryota</taxon>
        <taxon>Metazoa</taxon>
        <taxon>Spiralia</taxon>
        <taxon>Gnathifera</taxon>
        <taxon>Rotifera</taxon>
        <taxon>Eurotatoria</taxon>
        <taxon>Bdelloidea</taxon>
        <taxon>Adinetida</taxon>
        <taxon>Adinetidae</taxon>
        <taxon>Adineta</taxon>
    </lineage>
</organism>
<dbReference type="EMBL" id="CAJNOR010005170">
    <property type="protein sequence ID" value="CAF1549257.1"/>
    <property type="molecule type" value="Genomic_DNA"/>
</dbReference>
<evidence type="ECO:0000313" key="4">
    <source>
        <dbReference type="EMBL" id="CAF1549257.1"/>
    </source>
</evidence>
<dbReference type="OrthoDB" id="1729737at2759"/>
<feature type="domain" description="VIT" evidence="2">
    <location>
        <begin position="1"/>
        <end position="128"/>
    </location>
</feature>
<dbReference type="Pfam" id="PF08487">
    <property type="entry name" value="VIT"/>
    <property type="match status" value="1"/>
</dbReference>
<sequence length="819" mass="92682">MLRIKSGRQEYIPLQRVNISATIQSYGADVCITQIFRNDEQTSIETVYCFPIEEQAAIYSFVARIDDREIISILKEKTRAQQDYNNALQVGHGAYLLEQNDQSQDNFIVNVGAIPSGKECQISIWYVSELDLVENGTKIRFVLPTTIAPRYNPYQGSISSLASTTSTYVQWSPYTIDLRCHVNKFGISQISSPSHPIQVYSNDQNYYIIVFAQQNIQLDHDIILDMQLTTDRSNTFVAVEPGAVMVSFTPTENDFRHLKYQHGRMMNEFIFIIDCSGSMSDNNKIGLARQAISLFLKSLPINSYFNIIRFGSKYKTLFKDTTDLYNEDNAEKAEEYIKKINADLGGTELLNCLQWLESQPPRESRARQIFLLTDGEISNVEEVIDLCRTMATSTRIFSFGLGSSPSRSLVKGLARATNGRYVFIPPNSNVDIYVGEQLQKALQPYIMNIQVKWSLNRLGITSIPTKIPPIYAGERLIIYALVDDKSAQFDLKSSVELTTEQYQLSHIKLFQAANIGNNNMISRLATKALILELQHAKLPSSSLQNRLLEQQSNVSAKDNIQKRIIELSLQYHILSPHTAFVGIEKRLNSNNADMTLREVPIQVSADDHHLDTHFQSMSSRIVSALERRLGMDLNGDSYVGGSGYLDKFERITARDINGDGYVGQFFSNLNPSQYSTQQNSAKSFLRHQLANYVHVPSVQYSTAANTRSTFSDHSEDPQHTYNQDTVRYLIAQQKFDGSWNLDSDSIKQLTGHSLSTFQQLAHNQIIVSAIVIVVLETRFAAFSSLWYGVVLKARERLLHLLGNDSNKLDGLFGEIRQRL</sequence>
<dbReference type="Proteomes" id="UP000663852">
    <property type="component" value="Unassembled WGS sequence"/>
</dbReference>
<dbReference type="SMART" id="SM00609">
    <property type="entry name" value="VIT"/>
    <property type="match status" value="1"/>
</dbReference>
<dbReference type="SMART" id="SM00327">
    <property type="entry name" value="VWA"/>
    <property type="match status" value="1"/>
</dbReference>
<keyword evidence="5" id="KW-1185">Reference proteome</keyword>
<evidence type="ECO:0000313" key="3">
    <source>
        <dbReference type="EMBL" id="CAF1510881.1"/>
    </source>
</evidence>
<evidence type="ECO:0000259" key="2">
    <source>
        <dbReference type="PROSITE" id="PS51468"/>
    </source>
</evidence>
<dbReference type="Pfam" id="PF13768">
    <property type="entry name" value="VWA_3"/>
    <property type="match status" value="1"/>
</dbReference>
<gene>
    <name evidence="3" type="ORF">EDS130_LOCUS43239</name>
    <name evidence="4" type="ORF">XAT740_LOCUS42762</name>
</gene>
<dbReference type="InterPro" id="IPR013694">
    <property type="entry name" value="VIT"/>
</dbReference>
<protein>
    <submittedName>
        <fullName evidence="4">Uncharacterized protein</fullName>
    </submittedName>
</protein>
<name>A0A815WLC1_ADIRI</name>
<comment type="caution">
    <text evidence="4">The sequence shown here is derived from an EMBL/GenBank/DDBJ whole genome shotgun (WGS) entry which is preliminary data.</text>
</comment>
<evidence type="ECO:0000259" key="1">
    <source>
        <dbReference type="PROSITE" id="PS50234"/>
    </source>
</evidence>
<dbReference type="Proteomes" id="UP000663828">
    <property type="component" value="Unassembled WGS sequence"/>
</dbReference>
<dbReference type="InterPro" id="IPR036465">
    <property type="entry name" value="vWFA_dom_sf"/>
</dbReference>
<dbReference type="PANTHER" id="PTHR45737:SF6">
    <property type="entry name" value="VON WILLEBRAND FACTOR A DOMAIN-CONTAINING PROTEIN 5A"/>
    <property type="match status" value="1"/>
</dbReference>
<dbReference type="Gene3D" id="3.40.50.410">
    <property type="entry name" value="von Willebrand factor, type A domain"/>
    <property type="match status" value="1"/>
</dbReference>
<dbReference type="AlphaFoldDB" id="A0A815WLC1"/>
<reference evidence="4" key="1">
    <citation type="submission" date="2021-02" db="EMBL/GenBank/DDBJ databases">
        <authorList>
            <person name="Nowell W R."/>
        </authorList>
    </citation>
    <scope>NUCLEOTIDE SEQUENCE</scope>
</reference>
<dbReference type="SUPFAM" id="SSF53300">
    <property type="entry name" value="vWA-like"/>
    <property type="match status" value="1"/>
</dbReference>
<feature type="domain" description="VWFA" evidence="1">
    <location>
        <begin position="268"/>
        <end position="442"/>
    </location>
</feature>